<accession>A0ABW5Y4Z8</accession>
<keyword evidence="2" id="KW-1185">Reference proteome</keyword>
<proteinExistence type="predicted"/>
<name>A0ABW5Y4Z8_9BACL</name>
<gene>
    <name evidence="1" type="ORF">ACFSY7_15265</name>
</gene>
<evidence type="ECO:0000313" key="1">
    <source>
        <dbReference type="EMBL" id="MFD2869851.1"/>
    </source>
</evidence>
<dbReference type="EMBL" id="JBHUOR010000129">
    <property type="protein sequence ID" value="MFD2869851.1"/>
    <property type="molecule type" value="Genomic_DNA"/>
</dbReference>
<protein>
    <submittedName>
        <fullName evidence="1">Uncharacterized protein</fullName>
    </submittedName>
</protein>
<evidence type="ECO:0000313" key="2">
    <source>
        <dbReference type="Proteomes" id="UP001597568"/>
    </source>
</evidence>
<sequence length="252" mass="30059">MTEYSYYITPIEYKIANENGISRELVNYRVRNAAWVVQEAITKPVKKKDMLYEKYAIIANKNGVTRNRFYQRVKRLGWSPLRAANTKPCNYRVIQAQNSIQIGHEVYRFVQLGITQEQAKIAYAHGISSETLRWRLKRSTTNWSVEEAITTPLLDNQERINRRRLKKGKNYFEKMNEIHWNERRSLSEKKETRYSIMSVKKTRKIIKAFDKYKLQEKINEHRERGWKQVGDIKMEGYYDGAYAALIELELDY</sequence>
<organism evidence="1 2">
    <name type="scientific">Kurthia populi</name>
    <dbReference type="NCBI Taxonomy" id="1562132"/>
    <lineage>
        <taxon>Bacteria</taxon>
        <taxon>Bacillati</taxon>
        <taxon>Bacillota</taxon>
        <taxon>Bacilli</taxon>
        <taxon>Bacillales</taxon>
        <taxon>Caryophanaceae</taxon>
        <taxon>Kurthia</taxon>
    </lineage>
</organism>
<dbReference type="RefSeq" id="WP_380148481.1">
    <property type="nucleotide sequence ID" value="NZ_JBHUOR010000129.1"/>
</dbReference>
<dbReference type="Proteomes" id="UP001597568">
    <property type="component" value="Unassembled WGS sequence"/>
</dbReference>
<reference evidence="2" key="1">
    <citation type="journal article" date="2019" name="Int. J. Syst. Evol. Microbiol.">
        <title>The Global Catalogue of Microorganisms (GCM) 10K type strain sequencing project: providing services to taxonomists for standard genome sequencing and annotation.</title>
        <authorList>
            <consortium name="The Broad Institute Genomics Platform"/>
            <consortium name="The Broad Institute Genome Sequencing Center for Infectious Disease"/>
            <person name="Wu L."/>
            <person name="Ma J."/>
        </authorList>
    </citation>
    <scope>NUCLEOTIDE SEQUENCE [LARGE SCALE GENOMIC DNA]</scope>
    <source>
        <strain evidence="2">KCTC 33522</strain>
    </source>
</reference>
<comment type="caution">
    <text evidence="1">The sequence shown here is derived from an EMBL/GenBank/DDBJ whole genome shotgun (WGS) entry which is preliminary data.</text>
</comment>